<reference evidence="9" key="1">
    <citation type="journal article" date="2014" name="Int. J. Syst. Evol. Microbiol.">
        <title>Complete genome sequence of Corynebacterium casei LMG S-19264T (=DSM 44701T), isolated from a smear-ripened cheese.</title>
        <authorList>
            <consortium name="US DOE Joint Genome Institute (JGI-PGF)"/>
            <person name="Walter F."/>
            <person name="Albersmeier A."/>
            <person name="Kalinowski J."/>
            <person name="Ruckert C."/>
        </authorList>
    </citation>
    <scope>NUCLEOTIDE SEQUENCE</scope>
    <source>
        <strain evidence="9">CGMCC 4.7110</strain>
    </source>
</reference>
<proteinExistence type="inferred from homology"/>
<feature type="transmembrane region" description="Helical" evidence="7">
    <location>
        <begin position="234"/>
        <end position="254"/>
    </location>
</feature>
<keyword evidence="6 7" id="KW-0472">Membrane</keyword>
<dbReference type="SUPFAM" id="SSF82866">
    <property type="entry name" value="Multidrug efflux transporter AcrB transmembrane domain"/>
    <property type="match status" value="2"/>
</dbReference>
<dbReference type="GO" id="GO:0005886">
    <property type="term" value="C:plasma membrane"/>
    <property type="evidence" value="ECO:0007669"/>
    <property type="project" value="UniProtKB-SubCell"/>
</dbReference>
<evidence type="ECO:0000259" key="8">
    <source>
        <dbReference type="PROSITE" id="PS50156"/>
    </source>
</evidence>
<feature type="transmembrane region" description="Helical" evidence="7">
    <location>
        <begin position="207"/>
        <end position="228"/>
    </location>
</feature>
<feature type="transmembrane region" description="Helical" evidence="7">
    <location>
        <begin position="305"/>
        <end position="330"/>
    </location>
</feature>
<feature type="transmembrane region" description="Helical" evidence="7">
    <location>
        <begin position="555"/>
        <end position="576"/>
    </location>
</feature>
<keyword evidence="5 7" id="KW-1133">Transmembrane helix</keyword>
<sequence length="746" mass="77138">MATVLYHLGRVAFRWRWFVALFWVAVLGVVGVVAAKAPAAADEGFTMPGIESQKAFDLLEHRFPGTAADGANARIVFVAPSGEKITVGQNKKAVERLVHQAAEGPQVAAAVDPFQAEAVSKDATTAYATVSFKAKAGDLTDASKAYLEKAIGQARHAGLTVEAGGDALAAQPAAGGAGEAVGVAIAAVVLLITFGSLAAAGLPLLTAILGVGISMTAITALSGTFGLSESTGTLATMLGLACGIDYALFVVSRYREERAKGHDPRTAAGLAVGTAGSAVVFAGLTVVIALAGLSVVGIPTLTKMGLAAAGGVLLAVLVCLTLVPALLGFWPDAVLERGARKNSKRYRRKQRKSDNGGARWARIVVRHPLPVLLLGVVGLGAVAVPAMNLQLGMPGDESKPTSTTERRAYDDLAKGFGPGFNGPLTIVVDARGAGGAKEAKAAVRTIKKDIAATDGVVSVSAARFNQAGDTAVFSATPATSPTDKKTQDLVTTIRDERAGIEARTAGATFEVTGTTALNIDVAEKVQASLIPYLAVVVGLAIVLLLLVFRSLLVPLKAAVGFLLSVLAALGAVVLVFQEGHGAALLGVESTGPIMSMMPIFLVGIVFGLAMDYEVFLVSRVRESYVHGDTARSAIVSGFRYSARVVVAAALIMIAVFSGFIGADESMIKMIGFGLAIAVLFDAFVVRMLIVPAVLSLLGDKAWYLPRRLNRLLPDIDVEGEKLNAKVPAPQQVIQEEPPATEPVLLG</sequence>
<evidence type="ECO:0000256" key="3">
    <source>
        <dbReference type="ARBA" id="ARBA00022475"/>
    </source>
</evidence>
<dbReference type="InterPro" id="IPR050545">
    <property type="entry name" value="Mycobact_MmpL"/>
</dbReference>
<dbReference type="Gene3D" id="1.20.1640.10">
    <property type="entry name" value="Multidrug efflux transporter AcrB transmembrane domain"/>
    <property type="match status" value="2"/>
</dbReference>
<dbReference type="Pfam" id="PF03176">
    <property type="entry name" value="MMPL"/>
    <property type="match status" value="2"/>
</dbReference>
<gene>
    <name evidence="9" type="ORF">GCM10011578_094650</name>
</gene>
<comment type="caution">
    <text evidence="9">The sequence shown here is derived from an EMBL/GenBank/DDBJ whole genome shotgun (WGS) entry which is preliminary data.</text>
</comment>
<dbReference type="EMBL" id="BMML01000041">
    <property type="protein sequence ID" value="GGN44029.1"/>
    <property type="molecule type" value="Genomic_DNA"/>
</dbReference>
<evidence type="ECO:0000256" key="4">
    <source>
        <dbReference type="ARBA" id="ARBA00022692"/>
    </source>
</evidence>
<dbReference type="InterPro" id="IPR004869">
    <property type="entry name" value="MMPL_dom"/>
</dbReference>
<feature type="transmembrane region" description="Helical" evidence="7">
    <location>
        <begin position="672"/>
        <end position="697"/>
    </location>
</feature>
<evidence type="ECO:0000256" key="7">
    <source>
        <dbReference type="SAM" id="Phobius"/>
    </source>
</evidence>
<dbReference type="InterPro" id="IPR000731">
    <property type="entry name" value="SSD"/>
</dbReference>
<protein>
    <submittedName>
        <fullName evidence="9">Membrane protein</fullName>
    </submittedName>
</protein>
<evidence type="ECO:0000256" key="1">
    <source>
        <dbReference type="ARBA" id="ARBA00004651"/>
    </source>
</evidence>
<feature type="transmembrane region" description="Helical" evidence="7">
    <location>
        <begin position="266"/>
        <end position="293"/>
    </location>
</feature>
<dbReference type="Proteomes" id="UP000653411">
    <property type="component" value="Unassembled WGS sequence"/>
</dbReference>
<dbReference type="PANTHER" id="PTHR33406">
    <property type="entry name" value="MEMBRANE PROTEIN MJ1562-RELATED"/>
    <property type="match status" value="1"/>
</dbReference>
<keyword evidence="3" id="KW-1003">Cell membrane</keyword>
<feature type="transmembrane region" description="Helical" evidence="7">
    <location>
        <begin position="596"/>
        <end position="617"/>
    </location>
</feature>
<keyword evidence="4 7" id="KW-0812">Transmembrane</keyword>
<name>A0A918CXF6_9ACTN</name>
<evidence type="ECO:0000256" key="6">
    <source>
        <dbReference type="ARBA" id="ARBA00023136"/>
    </source>
</evidence>
<evidence type="ECO:0000313" key="9">
    <source>
        <dbReference type="EMBL" id="GGN44029.1"/>
    </source>
</evidence>
<feature type="transmembrane region" description="Helical" evidence="7">
    <location>
        <begin position="369"/>
        <end position="387"/>
    </location>
</feature>
<dbReference type="RefSeq" id="WP_189269175.1">
    <property type="nucleotide sequence ID" value="NZ_BMML01000041.1"/>
</dbReference>
<evidence type="ECO:0000256" key="2">
    <source>
        <dbReference type="ARBA" id="ARBA00010157"/>
    </source>
</evidence>
<evidence type="ECO:0000313" key="10">
    <source>
        <dbReference type="Proteomes" id="UP000653411"/>
    </source>
</evidence>
<evidence type="ECO:0000256" key="5">
    <source>
        <dbReference type="ARBA" id="ARBA00022989"/>
    </source>
</evidence>
<dbReference type="AlphaFoldDB" id="A0A918CXF6"/>
<dbReference type="PANTHER" id="PTHR33406:SF11">
    <property type="entry name" value="MEMBRANE PROTEIN SCO6666-RELATED"/>
    <property type="match status" value="1"/>
</dbReference>
<keyword evidence="10" id="KW-1185">Reference proteome</keyword>
<reference evidence="9" key="2">
    <citation type="submission" date="2020-09" db="EMBL/GenBank/DDBJ databases">
        <authorList>
            <person name="Sun Q."/>
            <person name="Zhou Y."/>
        </authorList>
    </citation>
    <scope>NUCLEOTIDE SEQUENCE</scope>
    <source>
        <strain evidence="9">CGMCC 4.7110</strain>
    </source>
</reference>
<feature type="transmembrane region" description="Helical" evidence="7">
    <location>
        <begin position="638"/>
        <end position="660"/>
    </location>
</feature>
<feature type="transmembrane region" description="Helical" evidence="7">
    <location>
        <begin position="180"/>
        <end position="200"/>
    </location>
</feature>
<feature type="transmembrane region" description="Helical" evidence="7">
    <location>
        <begin position="529"/>
        <end position="548"/>
    </location>
</feature>
<accession>A0A918CXF6</accession>
<comment type="subcellular location">
    <subcellularLocation>
        <location evidence="1">Cell membrane</location>
        <topology evidence="1">Multi-pass membrane protein</topology>
    </subcellularLocation>
</comment>
<dbReference type="PROSITE" id="PS50156">
    <property type="entry name" value="SSD"/>
    <property type="match status" value="1"/>
</dbReference>
<organism evidence="9 10">
    <name type="scientific">Streptomyces fuscichromogenes</name>
    <dbReference type="NCBI Taxonomy" id="1324013"/>
    <lineage>
        <taxon>Bacteria</taxon>
        <taxon>Bacillati</taxon>
        <taxon>Actinomycetota</taxon>
        <taxon>Actinomycetes</taxon>
        <taxon>Kitasatosporales</taxon>
        <taxon>Streptomycetaceae</taxon>
        <taxon>Streptomyces</taxon>
    </lineage>
</organism>
<feature type="domain" description="SSD" evidence="8">
    <location>
        <begin position="197"/>
        <end position="329"/>
    </location>
</feature>
<comment type="similarity">
    <text evidence="2">Belongs to the resistance-nodulation-cell division (RND) (TC 2.A.6) family. MmpL subfamily.</text>
</comment>